<dbReference type="Proteomes" id="UP001463665">
    <property type="component" value="Chromosome"/>
</dbReference>
<name>A0AAU6WUJ3_9FLAO</name>
<dbReference type="InterPro" id="IPR001375">
    <property type="entry name" value="Peptidase_S9_cat"/>
</dbReference>
<dbReference type="PANTHER" id="PTHR11731:SF193">
    <property type="entry name" value="DIPEPTIDYL PEPTIDASE 9"/>
    <property type="match status" value="1"/>
</dbReference>
<evidence type="ECO:0000259" key="5">
    <source>
        <dbReference type="Pfam" id="PF00930"/>
    </source>
</evidence>
<accession>A0AAU6WUJ3</accession>
<sequence length="709" mass="80771">MKKFLITFTIAAAFQSMSAQEITLDKIYSGYYRGKGIAGITSMKNGENYLVIEQGGIAKYSYKTSQKEGNIVDGQFESYEFSDDESKILLLKESQPIYRHSFLGKFEVKDLKSGKVTSLNNGNTVQEPRFSPDATKVAFISDNNLFYQDLNTGKITQITTDGKKNSILNGLADWVYEEEFGHARQYEWTKNSDALVFVKSDESQVPEIYIPIYGKTLYPTEMRYKYPKAGENNSVVSAQLYRLDNGKTTALSLQSFKNYYIANVFQTAKPDEIVLITSERIQNASDVLKVNTKTGAVQKLFTETDEKWIDTDSPTLEFLEDDSFLWASERDGNRHLYWYDKDGKLKKQVTKGNWEVTDYYGFNPKSKEIYVQTTEKGSINKVVSKVNIENGKSQLISNAEGNNSANFSKNYNYFIETSSTAAKPYTFVLKDGNGKVVKELQNNEAQLQKLKADSFVEKEFITIPNAVGDQMNAWIIKPKNFDKNKKYPLFMFQYSGPGSQQVSNSWDNGNGIWFEMLAQKGYVVACVDGRGTGYKGAKFKKVTYMDLGKYEIEDQITAAKWFGNQPYIDKTRIGMFGWSFGGYMTSLAMTKGADVFKMGIAVAPVTNWRYYDSVYTERFMRTPQENPDGYDKNSPTEYAKLLKGKFLLIHGTADDNVHFQNSMEFSEALIQNKKQFDFMAYPDKNHGIYGGQTRPQLYQKMTDFILENL</sequence>
<dbReference type="GO" id="GO:0006508">
    <property type="term" value="P:proteolysis"/>
    <property type="evidence" value="ECO:0007669"/>
    <property type="project" value="UniProtKB-KW"/>
</dbReference>
<keyword evidence="3" id="KW-0325">Glycoprotein</keyword>
<dbReference type="GO" id="GO:0004252">
    <property type="term" value="F:serine-type endopeptidase activity"/>
    <property type="evidence" value="ECO:0007669"/>
    <property type="project" value="InterPro"/>
</dbReference>
<dbReference type="SUPFAM" id="SSF82171">
    <property type="entry name" value="DPP6 N-terminal domain-like"/>
    <property type="match status" value="1"/>
</dbReference>
<dbReference type="Gene3D" id="3.40.50.1820">
    <property type="entry name" value="alpha/beta hydrolase"/>
    <property type="match status" value="1"/>
</dbReference>
<dbReference type="PANTHER" id="PTHR11731">
    <property type="entry name" value="PROTEASE FAMILY S9B,C DIPEPTIDYL-PEPTIDASE IV-RELATED"/>
    <property type="match status" value="1"/>
</dbReference>
<dbReference type="AlphaFoldDB" id="A0AAU6WUJ3"/>
<evidence type="ECO:0000313" key="6">
    <source>
        <dbReference type="EMBL" id="XAO75710.1"/>
    </source>
</evidence>
<protein>
    <submittedName>
        <fullName evidence="6">DPP IV N-terminal domain-containing protein</fullName>
    </submittedName>
</protein>
<feature type="domain" description="Peptidase S9 prolyl oligopeptidase catalytic" evidence="4">
    <location>
        <begin position="515"/>
        <end position="709"/>
    </location>
</feature>
<evidence type="ECO:0000256" key="2">
    <source>
        <dbReference type="ARBA" id="ARBA00022801"/>
    </source>
</evidence>
<organism evidence="6 7">
    <name type="scientific">Chryseobacterium endophyticum</name>
    <dbReference type="NCBI Taxonomy" id="1854762"/>
    <lineage>
        <taxon>Bacteria</taxon>
        <taxon>Pseudomonadati</taxon>
        <taxon>Bacteroidota</taxon>
        <taxon>Flavobacteriia</taxon>
        <taxon>Flavobacteriales</taxon>
        <taxon>Weeksellaceae</taxon>
        <taxon>Chryseobacterium group</taxon>
        <taxon>Chryseobacterium</taxon>
    </lineage>
</organism>
<dbReference type="Pfam" id="PF00326">
    <property type="entry name" value="Peptidase_S9"/>
    <property type="match status" value="1"/>
</dbReference>
<dbReference type="PROSITE" id="PS00708">
    <property type="entry name" value="PRO_ENDOPEP_SER"/>
    <property type="match status" value="1"/>
</dbReference>
<dbReference type="Pfam" id="PF00930">
    <property type="entry name" value="DPPIV_N"/>
    <property type="match status" value="1"/>
</dbReference>
<feature type="domain" description="Dipeptidylpeptidase IV N-terminal" evidence="5">
    <location>
        <begin position="82"/>
        <end position="424"/>
    </location>
</feature>
<evidence type="ECO:0000259" key="4">
    <source>
        <dbReference type="Pfam" id="PF00326"/>
    </source>
</evidence>
<dbReference type="InterPro" id="IPR002469">
    <property type="entry name" value="Peptidase_S9B_N"/>
</dbReference>
<dbReference type="EMBL" id="CP154834">
    <property type="protein sequence ID" value="XAO75710.1"/>
    <property type="molecule type" value="Genomic_DNA"/>
</dbReference>
<evidence type="ECO:0000313" key="7">
    <source>
        <dbReference type="Proteomes" id="UP001463665"/>
    </source>
</evidence>
<dbReference type="FunFam" id="3.40.50.1820:FF:000003">
    <property type="entry name" value="Dipeptidyl peptidase 4"/>
    <property type="match status" value="1"/>
</dbReference>
<evidence type="ECO:0000256" key="1">
    <source>
        <dbReference type="ARBA" id="ARBA00022670"/>
    </source>
</evidence>
<dbReference type="InterPro" id="IPR050278">
    <property type="entry name" value="Serine_Prot_S9B/DPPIV"/>
</dbReference>
<keyword evidence="1" id="KW-0645">Protease</keyword>
<gene>
    <name evidence="6" type="ORF">AAFP95_07510</name>
</gene>
<dbReference type="GO" id="GO:0008239">
    <property type="term" value="F:dipeptidyl-peptidase activity"/>
    <property type="evidence" value="ECO:0007669"/>
    <property type="project" value="TreeGrafter"/>
</dbReference>
<dbReference type="InterPro" id="IPR029058">
    <property type="entry name" value="AB_hydrolase_fold"/>
</dbReference>
<dbReference type="RefSeq" id="WP_294236574.1">
    <property type="nucleotide sequence ID" value="NZ_CP154834.1"/>
</dbReference>
<dbReference type="Gene3D" id="2.140.10.30">
    <property type="entry name" value="Dipeptidylpeptidase IV, N-terminal domain"/>
    <property type="match status" value="1"/>
</dbReference>
<dbReference type="SUPFAM" id="SSF53474">
    <property type="entry name" value="alpha/beta-Hydrolases"/>
    <property type="match status" value="1"/>
</dbReference>
<evidence type="ECO:0000256" key="3">
    <source>
        <dbReference type="ARBA" id="ARBA00023180"/>
    </source>
</evidence>
<keyword evidence="2" id="KW-0378">Hydrolase</keyword>
<reference evidence="6 7" key="1">
    <citation type="submission" date="2024-04" db="EMBL/GenBank/DDBJ databases">
        <title>Genome sequencing and assembly of rice foliar adapted Chryseobacterium endophyticum OsEnb-ALM-A6.</title>
        <authorList>
            <person name="Kumar S."/>
            <person name="Javed M."/>
            <person name="Chouhan V."/>
            <person name="Charishma K."/>
            <person name="Patel A."/>
            <person name="Kumar M."/>
            <person name="Sahu K.P."/>
            <person name="Kumar A."/>
        </authorList>
    </citation>
    <scope>NUCLEOTIDE SEQUENCE [LARGE SCALE GENOMIC DNA]</scope>
    <source>
        <strain evidence="6 7">OsEnb-ALM-A6</strain>
    </source>
</reference>
<dbReference type="InterPro" id="IPR002471">
    <property type="entry name" value="Pept_S9_AS"/>
</dbReference>
<keyword evidence="7" id="KW-1185">Reference proteome</keyword>
<proteinExistence type="predicted"/>